<dbReference type="EnsemblMetazoa" id="XM_038216099.1">
    <property type="protein sequence ID" value="XP_038072027.1"/>
    <property type="gene ID" value="LOC119740717"/>
</dbReference>
<feature type="compositionally biased region" description="Low complexity" evidence="9">
    <location>
        <begin position="761"/>
        <end position="778"/>
    </location>
</feature>
<dbReference type="RefSeq" id="XP_038072027.1">
    <property type="nucleotide sequence ID" value="XM_038216099.1"/>
</dbReference>
<feature type="compositionally biased region" description="Basic and acidic residues" evidence="9">
    <location>
        <begin position="667"/>
        <end position="679"/>
    </location>
</feature>
<keyword evidence="4" id="KW-0645">Protease</keyword>
<feature type="compositionally biased region" description="Polar residues" evidence="9">
    <location>
        <begin position="389"/>
        <end position="403"/>
    </location>
</feature>
<dbReference type="EnsemblMetazoa" id="XM_038216101.1">
    <property type="protein sequence ID" value="XP_038072029.1"/>
    <property type="gene ID" value="LOC119740717"/>
</dbReference>
<name>A0A914B7S5_PATMI</name>
<organism evidence="13 14">
    <name type="scientific">Patiria miniata</name>
    <name type="common">Bat star</name>
    <name type="synonym">Asterina miniata</name>
    <dbReference type="NCBI Taxonomy" id="46514"/>
    <lineage>
        <taxon>Eukaryota</taxon>
        <taxon>Metazoa</taxon>
        <taxon>Echinodermata</taxon>
        <taxon>Eleutherozoa</taxon>
        <taxon>Asterozoa</taxon>
        <taxon>Asteroidea</taxon>
        <taxon>Valvatacea</taxon>
        <taxon>Valvatida</taxon>
        <taxon>Asterinidae</taxon>
        <taxon>Patiria</taxon>
    </lineage>
</organism>
<dbReference type="InterPro" id="IPR038765">
    <property type="entry name" value="Papain-like_cys_pep_sf"/>
</dbReference>
<dbReference type="InterPro" id="IPR001394">
    <property type="entry name" value="Peptidase_C19_UCH"/>
</dbReference>
<evidence type="ECO:0000256" key="1">
    <source>
        <dbReference type="ARBA" id="ARBA00000707"/>
    </source>
</evidence>
<dbReference type="EnsemblMetazoa" id="XM_038216100.1">
    <property type="protein sequence ID" value="XP_038072028.1"/>
    <property type="gene ID" value="LOC119740717"/>
</dbReference>
<evidence type="ECO:0000313" key="13">
    <source>
        <dbReference type="EnsemblMetazoa" id="XP_038072029.1"/>
    </source>
</evidence>
<evidence type="ECO:0000259" key="12">
    <source>
        <dbReference type="PROSITE" id="PS50235"/>
    </source>
</evidence>
<feature type="domain" description="Rhodanese" evidence="11">
    <location>
        <begin position="178"/>
        <end position="298"/>
    </location>
</feature>
<dbReference type="CDD" id="cd00201">
    <property type="entry name" value="WW"/>
    <property type="match status" value="1"/>
</dbReference>
<dbReference type="GeneID" id="119740717"/>
<dbReference type="RefSeq" id="XP_038072029.1">
    <property type="nucleotide sequence ID" value="XM_038216101.1"/>
</dbReference>
<dbReference type="InterPro" id="IPR015063">
    <property type="entry name" value="USP8_dimer"/>
</dbReference>
<feature type="region of interest" description="Disordered" evidence="9">
    <location>
        <begin position="581"/>
        <end position="722"/>
    </location>
</feature>
<dbReference type="InterPro" id="IPR018200">
    <property type="entry name" value="USP_CS"/>
</dbReference>
<dbReference type="AlphaFoldDB" id="A0A914B7S5"/>
<reference evidence="13" key="1">
    <citation type="submission" date="2022-11" db="UniProtKB">
        <authorList>
            <consortium name="EnsemblMetazoa"/>
        </authorList>
    </citation>
    <scope>IDENTIFICATION</scope>
</reference>
<feature type="compositionally biased region" description="Polar residues" evidence="9">
    <location>
        <begin position="809"/>
        <end position="822"/>
    </location>
</feature>
<dbReference type="InterPro" id="IPR028889">
    <property type="entry name" value="USP"/>
</dbReference>
<dbReference type="OMA" id="IEMTNAE"/>
<dbReference type="SUPFAM" id="SSF52821">
    <property type="entry name" value="Rhodanese/Cell cycle control phosphatase"/>
    <property type="match status" value="1"/>
</dbReference>
<dbReference type="Gene3D" id="3.90.70.10">
    <property type="entry name" value="Cysteine proteinases"/>
    <property type="match status" value="1"/>
</dbReference>
<feature type="compositionally biased region" description="Polar residues" evidence="9">
    <location>
        <begin position="690"/>
        <end position="722"/>
    </location>
</feature>
<keyword evidence="8" id="KW-0175">Coiled coil</keyword>
<dbReference type="Gene3D" id="1.20.58.80">
    <property type="entry name" value="Phosphotransferase system, lactose/cellobiose-type IIA subunit"/>
    <property type="match status" value="1"/>
</dbReference>
<dbReference type="SUPFAM" id="SSF54001">
    <property type="entry name" value="Cysteine proteinases"/>
    <property type="match status" value="1"/>
</dbReference>
<proteinExistence type="inferred from homology"/>
<dbReference type="PROSITE" id="PS50206">
    <property type="entry name" value="RHODANESE_3"/>
    <property type="match status" value="1"/>
</dbReference>
<dbReference type="PANTHER" id="PTHR21646">
    <property type="entry name" value="UBIQUITIN CARBOXYL-TERMINAL HYDROLASE"/>
    <property type="match status" value="1"/>
</dbReference>
<evidence type="ECO:0000259" key="10">
    <source>
        <dbReference type="PROSITE" id="PS50020"/>
    </source>
</evidence>
<dbReference type="InterPro" id="IPR036020">
    <property type="entry name" value="WW_dom_sf"/>
</dbReference>
<dbReference type="Pfam" id="PF00397">
    <property type="entry name" value="WW"/>
    <property type="match status" value="1"/>
</dbReference>
<evidence type="ECO:0000256" key="6">
    <source>
        <dbReference type="ARBA" id="ARBA00022801"/>
    </source>
</evidence>
<dbReference type="SMART" id="SM00456">
    <property type="entry name" value="WW"/>
    <property type="match status" value="1"/>
</dbReference>
<feature type="compositionally biased region" description="Low complexity" evidence="9">
    <location>
        <begin position="785"/>
        <end position="801"/>
    </location>
</feature>
<keyword evidence="5" id="KW-0833">Ubl conjugation pathway</keyword>
<dbReference type="CDD" id="cd00158">
    <property type="entry name" value="RHOD"/>
    <property type="match status" value="1"/>
</dbReference>
<evidence type="ECO:0000256" key="3">
    <source>
        <dbReference type="ARBA" id="ARBA00012759"/>
    </source>
</evidence>
<dbReference type="OrthoDB" id="292964at2759"/>
<dbReference type="RefSeq" id="XP_038072028.1">
    <property type="nucleotide sequence ID" value="XM_038216100.1"/>
</dbReference>
<dbReference type="Pfam" id="PF08969">
    <property type="entry name" value="USP8_dimer"/>
    <property type="match status" value="1"/>
</dbReference>
<evidence type="ECO:0000256" key="7">
    <source>
        <dbReference type="ARBA" id="ARBA00022807"/>
    </source>
</evidence>
<evidence type="ECO:0000256" key="2">
    <source>
        <dbReference type="ARBA" id="ARBA00009085"/>
    </source>
</evidence>
<feature type="region of interest" description="Disordered" evidence="9">
    <location>
        <begin position="430"/>
        <end position="459"/>
    </location>
</feature>
<dbReference type="CDD" id="cd02674">
    <property type="entry name" value="Peptidase_C19R"/>
    <property type="match status" value="1"/>
</dbReference>
<keyword evidence="14" id="KW-1185">Reference proteome</keyword>
<dbReference type="SUPFAM" id="SSF140856">
    <property type="entry name" value="USP8 N-terminal domain-like"/>
    <property type="match status" value="1"/>
</dbReference>
<keyword evidence="7" id="KW-0788">Thiol protease</keyword>
<evidence type="ECO:0000259" key="11">
    <source>
        <dbReference type="PROSITE" id="PS50206"/>
    </source>
</evidence>
<feature type="domain" description="USP" evidence="12">
    <location>
        <begin position="887"/>
        <end position="1220"/>
    </location>
</feature>
<comment type="similarity">
    <text evidence="2">Belongs to the peptidase C19 family.</text>
</comment>
<sequence length="1225" mass="137138">MPVKQKKELYIAKSMQELNLKAQVDTDRNTKIKIYCRSADKMFQEAEKADRNQDEERAYVLYMKFTCLVQYISKAKEYKADKQYYDSLGGIKNVLPAIEKAESLQKSLIRRYEDLKEEEEIKAKFETEDQASQDSVDKPRDAHINGEALRQDASLESTDFGQNGAVTACQLYRLFQDSTRKILVIDVRSSEQYKSSHIKNPQVINVPQEVIKPGTTVTLIAKGLSSAVKEMWNMRGSVDCIVMLDWNSTAGDLTKGSTLASLKDALSKWDSTITLKMEPVVLDGGFGSWLLRYPMFTTNPHVTRPPVDSASSTSLHLLDFDYPSLEDDQPKPETKPSPPIQNGPAAKPSISVGRNEQTALSGNDVNSATSSVLSPASSAVSSFKSTPTVNRSSKPKQLNANSYPTNIPSAISMNEDNTMEVAAKVSLSSNKEEHGYRSKISVPSVPDAESPQLSNEKPVIPNRSLKPLVQDDKTKIAGKENGNIEVIAGESNSKKESAIGNQNLMKEVRQVDIADKEEKTGGEGEIARMQREHRIQEQQAKLELEKMRQEKMKTENKQLRLEKAHIEKQLEEKIAALKRMQQELEAQRQQKQSKETVAEDEQHRLQKEGSEKKEADGGCDAKPLRLSANQGVKQDVKLQDEALPKLTTKTLDSPEEGGSEPQLQEEIGNHKTSREDTRKPAQPVNKHQQHASSTPVTSMSAPSVPISTPSNTMQISSTGTTSTLPAGWEKKLHLTSNKYYYIDHNTGTTHWSPPTIGPGGAATTATASSTRPVTTVSSEQRLDTRGSGSPSKTSTPSSTTKTRLKSDSSEAPQSNLKRSFSSPNVAQMVINEQEEIPRIPSVNRANKPIQRMPSSSIVQSAQPKILPSVTRARNLNPVYGNQGRSLTGLRNLGNTCFMNSVVQCLSNSTPLTYYFITDKYVPDINRQNPLGRGGNVAQEFAVVIKAIWSGQYRSISPLDLRDTVTKYVPEFRKNIGHHHDSQEFLLFLLDGLHEDLNQVKKREYIKEEELEKYPDQTAAEISWTYHNRLNQSIIVTLFQGQFKSTVCCLSCGHKSVKFEAFMYLSLPLPSSSRCTLQQCLKKFSTEEKLSGDNAIYCSRCKTNRDSAKVILIWKLPRILLIHLKRFYYEGMWRQKLQTMVDFPLHNMDMSPYTRGPKPPKPYYLYAVSNHIGTMDGGHYTACCLNVNNHRWYKFDDHEVHDASQSNIKSAAAYILFYSSMDQLIP</sequence>
<dbReference type="GO" id="GO:0006508">
    <property type="term" value="P:proteolysis"/>
    <property type="evidence" value="ECO:0007669"/>
    <property type="project" value="UniProtKB-KW"/>
</dbReference>
<dbReference type="FunFam" id="3.40.250.10:FF:000017">
    <property type="entry name" value="ubiquitin carboxyl-terminal hydrolase 8"/>
    <property type="match status" value="1"/>
</dbReference>
<evidence type="ECO:0000256" key="9">
    <source>
        <dbReference type="SAM" id="MobiDB-lite"/>
    </source>
</evidence>
<evidence type="ECO:0000313" key="14">
    <source>
        <dbReference type="Proteomes" id="UP000887568"/>
    </source>
</evidence>
<dbReference type="InterPro" id="IPR001202">
    <property type="entry name" value="WW_dom"/>
</dbReference>
<dbReference type="GO" id="GO:0016579">
    <property type="term" value="P:protein deubiquitination"/>
    <property type="evidence" value="ECO:0007669"/>
    <property type="project" value="InterPro"/>
</dbReference>
<feature type="coiled-coil region" evidence="8">
    <location>
        <begin position="98"/>
        <end position="129"/>
    </location>
</feature>
<dbReference type="PROSITE" id="PS00972">
    <property type="entry name" value="USP_1"/>
    <property type="match status" value="1"/>
</dbReference>
<dbReference type="InterPro" id="IPR050185">
    <property type="entry name" value="Ub_carboxyl-term_hydrolase"/>
</dbReference>
<dbReference type="Gene3D" id="3.40.250.10">
    <property type="entry name" value="Rhodanese-like domain"/>
    <property type="match status" value="1"/>
</dbReference>
<dbReference type="GO" id="GO:0004843">
    <property type="term" value="F:cysteine-type deubiquitinase activity"/>
    <property type="evidence" value="ECO:0007669"/>
    <property type="project" value="UniProtKB-EC"/>
</dbReference>
<evidence type="ECO:0000256" key="8">
    <source>
        <dbReference type="SAM" id="Coils"/>
    </source>
</evidence>
<dbReference type="Gene3D" id="2.20.70.10">
    <property type="match status" value="1"/>
</dbReference>
<protein>
    <recommendedName>
        <fullName evidence="3">ubiquitinyl hydrolase 1</fullName>
        <ecNumber evidence="3">3.4.19.12</ecNumber>
    </recommendedName>
</protein>
<dbReference type="PROSITE" id="PS50235">
    <property type="entry name" value="USP_3"/>
    <property type="match status" value="1"/>
</dbReference>
<dbReference type="PROSITE" id="PS50020">
    <property type="entry name" value="WW_DOMAIN_2"/>
    <property type="match status" value="1"/>
</dbReference>
<dbReference type="EC" id="3.4.19.12" evidence="3"/>
<dbReference type="PANTHER" id="PTHR21646:SF24">
    <property type="entry name" value="UBIQUITIN CARBOXYL-TERMINAL HYDROLASE"/>
    <property type="match status" value="1"/>
</dbReference>
<keyword evidence="6" id="KW-0378">Hydrolase</keyword>
<dbReference type="InterPro" id="IPR001763">
    <property type="entry name" value="Rhodanese-like_dom"/>
</dbReference>
<dbReference type="Proteomes" id="UP000887568">
    <property type="component" value="Unplaced"/>
</dbReference>
<comment type="catalytic activity">
    <reaction evidence="1">
        <text>Thiol-dependent hydrolysis of ester, thioester, amide, peptide and isopeptide bonds formed by the C-terminal Gly of ubiquitin (a 76-residue protein attached to proteins as an intracellular targeting signal).</text>
        <dbReference type="EC" id="3.4.19.12"/>
    </reaction>
</comment>
<dbReference type="FunFam" id="3.90.70.10:FF:000025">
    <property type="entry name" value="Putative ubiquitin carboxyl-terminal hydrolase 8"/>
    <property type="match status" value="1"/>
</dbReference>
<feature type="compositionally biased region" description="Basic and acidic residues" evidence="9">
    <location>
        <begin position="581"/>
        <end position="616"/>
    </location>
</feature>
<feature type="region of interest" description="Disordered" evidence="9">
    <location>
        <begin position="322"/>
        <end position="351"/>
    </location>
</feature>
<dbReference type="InterPro" id="IPR036873">
    <property type="entry name" value="Rhodanese-like_dom_sf"/>
</dbReference>
<feature type="domain" description="WW" evidence="10">
    <location>
        <begin position="722"/>
        <end position="756"/>
    </location>
</feature>
<feature type="region of interest" description="Disordered" evidence="9">
    <location>
        <begin position="378"/>
        <end position="403"/>
    </location>
</feature>
<evidence type="ECO:0000256" key="4">
    <source>
        <dbReference type="ARBA" id="ARBA00022670"/>
    </source>
</evidence>
<feature type="compositionally biased region" description="Low complexity" evidence="9">
    <location>
        <begin position="378"/>
        <end position="388"/>
    </location>
</feature>
<dbReference type="SUPFAM" id="SSF51045">
    <property type="entry name" value="WW domain"/>
    <property type="match status" value="1"/>
</dbReference>
<evidence type="ECO:0000256" key="5">
    <source>
        <dbReference type="ARBA" id="ARBA00022786"/>
    </source>
</evidence>
<feature type="region of interest" description="Disordered" evidence="9">
    <location>
        <begin position="749"/>
        <end position="822"/>
    </location>
</feature>
<feature type="compositionally biased region" description="Basic and acidic residues" evidence="9">
    <location>
        <begin position="634"/>
        <end position="643"/>
    </location>
</feature>
<accession>A0A914B7S5</accession>
<dbReference type="PROSITE" id="PS00973">
    <property type="entry name" value="USP_2"/>
    <property type="match status" value="1"/>
</dbReference>
<dbReference type="Pfam" id="PF00443">
    <property type="entry name" value="UCH"/>
    <property type="match status" value="1"/>
</dbReference>